<organism evidence="1 2">
    <name type="scientific">Nonomuraea guangzhouensis</name>
    <dbReference type="NCBI Taxonomy" id="1291555"/>
    <lineage>
        <taxon>Bacteria</taxon>
        <taxon>Bacillati</taxon>
        <taxon>Actinomycetota</taxon>
        <taxon>Actinomycetes</taxon>
        <taxon>Streptosporangiales</taxon>
        <taxon>Streptosporangiaceae</taxon>
        <taxon>Nonomuraea</taxon>
    </lineage>
</organism>
<protein>
    <recommendedName>
        <fullName evidence="3">FXSXX-COOH protein</fullName>
    </recommendedName>
</protein>
<evidence type="ECO:0008006" key="3">
    <source>
        <dbReference type="Google" id="ProtNLM"/>
    </source>
</evidence>
<reference evidence="2" key="1">
    <citation type="journal article" date="2019" name="Int. J. Syst. Evol. Microbiol.">
        <title>The Global Catalogue of Microorganisms (GCM) 10K type strain sequencing project: providing services to taxonomists for standard genome sequencing and annotation.</title>
        <authorList>
            <consortium name="The Broad Institute Genomics Platform"/>
            <consortium name="The Broad Institute Genome Sequencing Center for Infectious Disease"/>
            <person name="Wu L."/>
            <person name="Ma J."/>
        </authorList>
    </citation>
    <scope>NUCLEOTIDE SEQUENCE [LARGE SCALE GENOMIC DNA]</scope>
    <source>
        <strain evidence="2">CGMCC 1.15399</strain>
    </source>
</reference>
<dbReference type="Proteomes" id="UP001597097">
    <property type="component" value="Unassembled WGS sequence"/>
</dbReference>
<name>A0ABW4GQB9_9ACTN</name>
<dbReference type="EMBL" id="JBHUCM010000044">
    <property type="protein sequence ID" value="MFD1544579.1"/>
    <property type="molecule type" value="Genomic_DNA"/>
</dbReference>
<accession>A0ABW4GQB9</accession>
<keyword evidence="2" id="KW-1185">Reference proteome</keyword>
<gene>
    <name evidence="1" type="ORF">ACFSJ0_46580</name>
</gene>
<comment type="caution">
    <text evidence="1">The sequence shown here is derived from an EMBL/GenBank/DDBJ whole genome shotgun (WGS) entry which is preliminary data.</text>
</comment>
<dbReference type="RefSeq" id="WP_219529315.1">
    <property type="nucleotide sequence ID" value="NZ_JAHKRM010000006.1"/>
</dbReference>
<evidence type="ECO:0000313" key="1">
    <source>
        <dbReference type="EMBL" id="MFD1544579.1"/>
    </source>
</evidence>
<sequence length="49" mass="5236">MGEDTTTGLIDVSGMDLADLKLLDIPALVRAWQRCAEERGTVAGFQSAI</sequence>
<evidence type="ECO:0000313" key="2">
    <source>
        <dbReference type="Proteomes" id="UP001597097"/>
    </source>
</evidence>
<proteinExistence type="predicted"/>